<reference evidence="3 4" key="1">
    <citation type="journal article" date="2000" name="Nucleic Acids Res.">
        <title>Complete genome sequence of the alkaliphilic bacterium Bacillus halodurans and genomic sequence comparison with Bacillus subtilis.</title>
        <authorList>
            <person name="Takami H."/>
            <person name="Nakasone K."/>
            <person name="Takaki Y."/>
            <person name="Maeno G."/>
            <person name="Sasaki R."/>
            <person name="Masui N."/>
            <person name="Fuji F."/>
            <person name="Hirama C."/>
            <person name="Nakamura Y."/>
            <person name="Ogasawara N."/>
            <person name="Kuhara S."/>
            <person name="Horikoshi K."/>
        </authorList>
    </citation>
    <scope>NUCLEOTIDE SEQUENCE [LARGE SCALE GENOMIC DNA]</scope>
    <source>
        <strain evidence="4">ATCC BAA-125 / DSM 18197 / FERM 7344 / JCM 9153 / C-125</strain>
    </source>
</reference>
<dbReference type="AlphaFoldDB" id="Q9K8U0"/>
<dbReference type="STRING" id="272558.gene:10728822"/>
<evidence type="ECO:0000259" key="2">
    <source>
        <dbReference type="PROSITE" id="PS50966"/>
    </source>
</evidence>
<feature type="domain" description="SWIM-type" evidence="2">
    <location>
        <begin position="59"/>
        <end position="92"/>
    </location>
</feature>
<dbReference type="HOGENOM" id="CLU_648385_0_0_9"/>
<dbReference type="GO" id="GO:0008270">
    <property type="term" value="F:zinc ion binding"/>
    <property type="evidence" value="ECO:0007669"/>
    <property type="project" value="UniProtKB-KW"/>
</dbReference>
<dbReference type="KEGG" id="bha:BH2912"/>
<gene>
    <name evidence="3" type="ordered locus">BH2912</name>
</gene>
<evidence type="ECO:0000256" key="1">
    <source>
        <dbReference type="PROSITE-ProRule" id="PRU00325"/>
    </source>
</evidence>
<dbReference type="InterPro" id="IPR007527">
    <property type="entry name" value="Znf_SWIM"/>
</dbReference>
<proteinExistence type="predicted"/>
<dbReference type="EMBL" id="BA000004">
    <property type="protein sequence ID" value="BAB06631.1"/>
    <property type="molecule type" value="Genomic_DNA"/>
</dbReference>
<dbReference type="PROSITE" id="PS50966">
    <property type="entry name" value="ZF_SWIM"/>
    <property type="match status" value="1"/>
</dbReference>
<dbReference type="PIR" id="H84013">
    <property type="entry name" value="H84013"/>
</dbReference>
<evidence type="ECO:0000313" key="3">
    <source>
        <dbReference type="EMBL" id="BAB06631.1"/>
    </source>
</evidence>
<dbReference type="OrthoDB" id="2851848at2"/>
<dbReference type="RefSeq" id="WP_010899059.1">
    <property type="nucleotide sequence ID" value="NC_002570.2"/>
</dbReference>
<dbReference type="Proteomes" id="UP000001258">
    <property type="component" value="Chromosome"/>
</dbReference>
<keyword evidence="4" id="KW-1185">Reference proteome</keyword>
<sequence length="515" mass="61000">MAETTPSLSIEYVQHLLNKKFQSYIAERGKRYHEEGKVINFSVQSNNRIEAQVDGTHLYHVTVVLDDFGLSNCTCPYEDYCKHMAAALYEWQHRQVLANIWDKNIPQPVIDTLHPVLFSTYRQLISRAYLTVAQVEELMEAMKTAVKQHFSDAEAAVIYIYIIQAMYGMATSYQTYERQERRFSSFFQGLQEVIIQALPALSDGDLLRLAKAMFRSFLSNENTEYGPWESLMREFLPLVPSRLYQRLSDLLDATYEKQPLGKKGRLVKSYFLLAEGHGLLALQQLEGHTIREPDVLPHMTWMKTNHAWTTMKAWFHMLFPRKESAFLYLQPFYDEMEVETASDESLQSSNVWARWLQQPSYQRLLSLTKNWSKEKRSALIQELLPALKNQLEQMPSRIAYIKLLTLEKRAEEGANYLLQYETEPFRLRPEVNELLQMIQRENRELLFPVYHQFVLRLIEKKSRPHYEEAVHFLKILHCLYKETEDKERFHQYIRRLKYTYKSYRALLEELRQLDS</sequence>
<keyword evidence="1" id="KW-0863">Zinc-finger</keyword>
<protein>
    <submittedName>
        <fullName evidence="3">BH2912 protein</fullName>
    </submittedName>
</protein>
<keyword evidence="1" id="KW-0862">Zinc</keyword>
<dbReference type="eggNOG" id="COG4715">
    <property type="taxonomic scope" value="Bacteria"/>
</dbReference>
<accession>Q9K8U0</accession>
<evidence type="ECO:0000313" key="4">
    <source>
        <dbReference type="Proteomes" id="UP000001258"/>
    </source>
</evidence>
<organism evidence="3 4">
    <name type="scientific">Halalkalibacterium halodurans (strain ATCC BAA-125 / DSM 18197 / FERM 7344 / JCM 9153 / C-125)</name>
    <name type="common">Bacillus halodurans</name>
    <dbReference type="NCBI Taxonomy" id="272558"/>
    <lineage>
        <taxon>Bacteria</taxon>
        <taxon>Bacillati</taxon>
        <taxon>Bacillota</taxon>
        <taxon>Bacilli</taxon>
        <taxon>Bacillales</taxon>
        <taxon>Bacillaceae</taxon>
        <taxon>Halalkalibacterium (ex Joshi et al. 2022)</taxon>
    </lineage>
</organism>
<keyword evidence="1" id="KW-0479">Metal-binding</keyword>
<name>Q9K8U0_HALH5</name>
<dbReference type="Pfam" id="PF04434">
    <property type="entry name" value="SWIM"/>
    <property type="match status" value="1"/>
</dbReference>